<dbReference type="RefSeq" id="WP_158467046.1">
    <property type="nucleotide sequence ID" value="NZ_QJUE01000005.1"/>
</dbReference>
<dbReference type="InterPro" id="IPR050487">
    <property type="entry name" value="FtsQ_DivIB"/>
</dbReference>
<evidence type="ECO:0000256" key="1">
    <source>
        <dbReference type="ARBA" id="ARBA00022475"/>
    </source>
</evidence>
<keyword evidence="5" id="KW-0131">Cell cycle</keyword>
<evidence type="ECO:0000313" key="10">
    <source>
        <dbReference type="Proteomes" id="UP000247807"/>
    </source>
</evidence>
<comment type="caution">
    <text evidence="9">The sequence shown here is derived from an EMBL/GenBank/DDBJ whole genome shotgun (WGS) entry which is preliminary data.</text>
</comment>
<dbReference type="OrthoDB" id="552384at2"/>
<evidence type="ECO:0000256" key="5">
    <source>
        <dbReference type="ARBA" id="ARBA00023306"/>
    </source>
</evidence>
<feature type="transmembrane region" description="Helical" evidence="7">
    <location>
        <begin position="44"/>
        <end position="65"/>
    </location>
</feature>
<evidence type="ECO:0000256" key="2">
    <source>
        <dbReference type="ARBA" id="ARBA00022618"/>
    </source>
</evidence>
<accession>A0A318R7A1</accession>
<feature type="region of interest" description="Disordered" evidence="6">
    <location>
        <begin position="1"/>
        <end position="26"/>
    </location>
</feature>
<evidence type="ECO:0000256" key="3">
    <source>
        <dbReference type="ARBA" id="ARBA00022692"/>
    </source>
</evidence>
<evidence type="ECO:0000313" key="9">
    <source>
        <dbReference type="EMBL" id="PYE01218.1"/>
    </source>
</evidence>
<dbReference type="PANTHER" id="PTHR37820:SF1">
    <property type="entry name" value="CELL DIVISION PROTEIN FTSQ"/>
    <property type="match status" value="1"/>
</dbReference>
<proteinExistence type="predicted"/>
<protein>
    <submittedName>
        <fullName evidence="9">Cell division protein FtsQ</fullName>
    </submittedName>
</protein>
<dbReference type="AlphaFoldDB" id="A0A318R7A1"/>
<organism evidence="9 10">
    <name type="scientific">Prochlorococcus marinus XMU1408</name>
    <dbReference type="NCBI Taxonomy" id="2213228"/>
    <lineage>
        <taxon>Bacteria</taxon>
        <taxon>Bacillati</taxon>
        <taxon>Cyanobacteriota</taxon>
        <taxon>Cyanophyceae</taxon>
        <taxon>Synechococcales</taxon>
        <taxon>Prochlorococcaceae</taxon>
        <taxon>Prochlorococcus</taxon>
    </lineage>
</organism>
<dbReference type="Proteomes" id="UP000247807">
    <property type="component" value="Unassembled WGS sequence"/>
</dbReference>
<keyword evidence="7" id="KW-0472">Membrane</keyword>
<gene>
    <name evidence="9" type="ORF">DNJ73_07300</name>
</gene>
<evidence type="ECO:0000256" key="7">
    <source>
        <dbReference type="SAM" id="Phobius"/>
    </source>
</evidence>
<dbReference type="GO" id="GO:0051301">
    <property type="term" value="P:cell division"/>
    <property type="evidence" value="ECO:0007669"/>
    <property type="project" value="UniProtKB-KW"/>
</dbReference>
<evidence type="ECO:0000256" key="4">
    <source>
        <dbReference type="ARBA" id="ARBA00022989"/>
    </source>
</evidence>
<dbReference type="GO" id="GO:0005886">
    <property type="term" value="C:plasma membrane"/>
    <property type="evidence" value="ECO:0007669"/>
    <property type="project" value="TreeGrafter"/>
</dbReference>
<keyword evidence="3 7" id="KW-0812">Transmembrane</keyword>
<name>A0A318R7A1_PROMR</name>
<dbReference type="Pfam" id="PF08478">
    <property type="entry name" value="POTRA_1"/>
    <property type="match status" value="1"/>
</dbReference>
<keyword evidence="1" id="KW-1003">Cell membrane</keyword>
<dbReference type="InterPro" id="IPR013685">
    <property type="entry name" value="POTRA_FtsQ_type"/>
</dbReference>
<keyword evidence="4 7" id="KW-1133">Transmembrane helix</keyword>
<dbReference type="PANTHER" id="PTHR37820">
    <property type="entry name" value="CELL DIVISION PROTEIN DIVIB"/>
    <property type="match status" value="1"/>
</dbReference>
<evidence type="ECO:0000259" key="8">
    <source>
        <dbReference type="Pfam" id="PF08478"/>
    </source>
</evidence>
<feature type="domain" description="POTRA" evidence="8">
    <location>
        <begin position="76"/>
        <end position="142"/>
    </location>
</feature>
<keyword evidence="2 9" id="KW-0132">Cell division</keyword>
<feature type="compositionally biased region" description="Basic residues" evidence="6">
    <location>
        <begin position="17"/>
        <end position="26"/>
    </location>
</feature>
<reference evidence="9 10" key="1">
    <citation type="journal article" date="2018" name="Appl. Environ. Microbiol.">
        <title>Genome rearrangement shapes Prochlorococcus ecological adaptation.</title>
        <authorList>
            <person name="Yan W."/>
            <person name="Wei S."/>
            <person name="Wang Q."/>
            <person name="Xiao X."/>
            <person name="Zeng Q."/>
            <person name="Jiao N."/>
            <person name="Zhang R."/>
        </authorList>
    </citation>
    <scope>NUCLEOTIDE SEQUENCE [LARGE SCALE GENOMIC DNA]</scope>
    <source>
        <strain evidence="9 10">XMU1408</strain>
    </source>
</reference>
<sequence>MDGSTNVQSKMRPLKSNTRKTKKLNKNKKISIKKDSNIFKNKKFFIELWQFIFFSYTSIILIFIFTNQAWRPISFEQTKITGLSGITKNHIKETISNFYPKNLLELNPKEIESYLIKKLPIKNVSISRKFFPPEIHLNFIEREPIAFASRFIAKEIEKGMIDIEGTWIPLQFISKTKKNKIKISIDNWNQNKKNDILLILKNRFILKSPLQEIKISPLQEISIKTEHFNSVLLGSDTDRLIEQINKLNQLQKSLPNLLINTKVKIVDLKDPGKPELKIEKILNSEK</sequence>
<evidence type="ECO:0000256" key="6">
    <source>
        <dbReference type="SAM" id="MobiDB-lite"/>
    </source>
</evidence>
<dbReference type="EMBL" id="QJUE01000005">
    <property type="protein sequence ID" value="PYE01218.1"/>
    <property type="molecule type" value="Genomic_DNA"/>
</dbReference>